<evidence type="ECO:0000256" key="2">
    <source>
        <dbReference type="ARBA" id="ARBA00022723"/>
    </source>
</evidence>
<dbReference type="SUPFAM" id="SSF57701">
    <property type="entry name" value="Zn2/Cys6 DNA-binding domain"/>
    <property type="match status" value="1"/>
</dbReference>
<dbReference type="Gene3D" id="4.10.240.10">
    <property type="entry name" value="Zn(2)-C6 fungal-type DNA-binding domain"/>
    <property type="match status" value="1"/>
</dbReference>
<evidence type="ECO:0000256" key="6">
    <source>
        <dbReference type="ARBA" id="ARBA00023242"/>
    </source>
</evidence>
<evidence type="ECO:0000259" key="8">
    <source>
        <dbReference type="PROSITE" id="PS50048"/>
    </source>
</evidence>
<dbReference type="EMBL" id="PVWQ01000001">
    <property type="protein sequence ID" value="RDW93504.1"/>
    <property type="molecule type" value="Genomic_DNA"/>
</dbReference>
<organism evidence="9 10">
    <name type="scientific">Aspergillus mulundensis</name>
    <dbReference type="NCBI Taxonomy" id="1810919"/>
    <lineage>
        <taxon>Eukaryota</taxon>
        <taxon>Fungi</taxon>
        <taxon>Dikarya</taxon>
        <taxon>Ascomycota</taxon>
        <taxon>Pezizomycotina</taxon>
        <taxon>Eurotiomycetes</taxon>
        <taxon>Eurotiomycetidae</taxon>
        <taxon>Eurotiales</taxon>
        <taxon>Aspergillaceae</taxon>
        <taxon>Aspergillus</taxon>
        <taxon>Aspergillus subgen. Nidulantes</taxon>
    </lineage>
</organism>
<keyword evidence="10" id="KW-1185">Reference proteome</keyword>
<comment type="subcellular location">
    <subcellularLocation>
        <location evidence="1">Nucleus</location>
    </subcellularLocation>
</comment>
<dbReference type="GO" id="GO:0008270">
    <property type="term" value="F:zinc ion binding"/>
    <property type="evidence" value="ECO:0007669"/>
    <property type="project" value="InterPro"/>
</dbReference>
<evidence type="ECO:0000256" key="3">
    <source>
        <dbReference type="ARBA" id="ARBA00023015"/>
    </source>
</evidence>
<evidence type="ECO:0000256" key="1">
    <source>
        <dbReference type="ARBA" id="ARBA00004123"/>
    </source>
</evidence>
<dbReference type="InterPro" id="IPR036864">
    <property type="entry name" value="Zn2-C6_fun-type_DNA-bd_sf"/>
</dbReference>
<dbReference type="InterPro" id="IPR001138">
    <property type="entry name" value="Zn2Cys6_DnaBD"/>
</dbReference>
<keyword evidence="5" id="KW-0804">Transcription</keyword>
<proteinExistence type="predicted"/>
<dbReference type="RefSeq" id="XP_026608687.1">
    <property type="nucleotide sequence ID" value="XM_026742842.1"/>
</dbReference>
<gene>
    <name evidence="9" type="ORF">DSM5745_00826</name>
</gene>
<dbReference type="AlphaFoldDB" id="A0A3D8T4R6"/>
<dbReference type="PANTHER" id="PTHR47338">
    <property type="entry name" value="ZN(II)2CYS6 TRANSCRIPTION FACTOR (EUROFUNG)-RELATED"/>
    <property type="match status" value="1"/>
</dbReference>
<feature type="region of interest" description="Disordered" evidence="7">
    <location>
        <begin position="121"/>
        <end position="180"/>
    </location>
</feature>
<dbReference type="GO" id="GO:0000981">
    <property type="term" value="F:DNA-binding transcription factor activity, RNA polymerase II-specific"/>
    <property type="evidence" value="ECO:0007669"/>
    <property type="project" value="InterPro"/>
</dbReference>
<protein>
    <recommendedName>
        <fullName evidence="8">Zn(2)-C6 fungal-type domain-containing protein</fullName>
    </recommendedName>
</protein>
<dbReference type="GO" id="GO:0005634">
    <property type="term" value="C:nucleus"/>
    <property type="evidence" value="ECO:0007669"/>
    <property type="project" value="UniProtKB-SubCell"/>
</dbReference>
<dbReference type="GO" id="GO:0003677">
    <property type="term" value="F:DNA binding"/>
    <property type="evidence" value="ECO:0007669"/>
    <property type="project" value="UniProtKB-KW"/>
</dbReference>
<sequence length="192" mass="21705">MPARSQSRITTACNSCRHRKQKCSGNRPQCLQCLEHRRTCDWPEQLKRGPAKGYFEALERRLQETENLLLGLLHQVSDAQLSDAIPVPHHGSPAQLRLSKRGSEHWKLFPLRSVQEIRAWQADSQQPVPGGASTSTSTPRIDRNDVSIPAIQEELRLPQDSPQTQRESPEVQPSVSAWSGAPSVNFQQQFLW</sequence>
<dbReference type="Pfam" id="PF00172">
    <property type="entry name" value="Zn_clus"/>
    <property type="match status" value="1"/>
</dbReference>
<name>A0A3D8T4R6_9EURO</name>
<feature type="compositionally biased region" description="Polar residues" evidence="7">
    <location>
        <begin position="122"/>
        <end position="139"/>
    </location>
</feature>
<keyword evidence="6" id="KW-0539">Nucleus</keyword>
<keyword evidence="2" id="KW-0479">Metal-binding</keyword>
<evidence type="ECO:0000313" key="10">
    <source>
        <dbReference type="Proteomes" id="UP000256690"/>
    </source>
</evidence>
<dbReference type="PROSITE" id="PS00463">
    <property type="entry name" value="ZN2_CY6_FUNGAL_1"/>
    <property type="match status" value="1"/>
</dbReference>
<accession>A0A3D8T4R6</accession>
<evidence type="ECO:0000256" key="7">
    <source>
        <dbReference type="SAM" id="MobiDB-lite"/>
    </source>
</evidence>
<evidence type="ECO:0000256" key="4">
    <source>
        <dbReference type="ARBA" id="ARBA00023125"/>
    </source>
</evidence>
<comment type="caution">
    <text evidence="9">The sequence shown here is derived from an EMBL/GenBank/DDBJ whole genome shotgun (WGS) entry which is preliminary data.</text>
</comment>
<feature type="compositionally biased region" description="Polar residues" evidence="7">
    <location>
        <begin position="160"/>
        <end position="180"/>
    </location>
</feature>
<dbReference type="InterPro" id="IPR050815">
    <property type="entry name" value="TF_fung"/>
</dbReference>
<dbReference type="PROSITE" id="PS50048">
    <property type="entry name" value="ZN2_CY6_FUNGAL_2"/>
    <property type="match status" value="1"/>
</dbReference>
<keyword evidence="3" id="KW-0805">Transcription regulation</keyword>
<dbReference type="Proteomes" id="UP000256690">
    <property type="component" value="Unassembled WGS sequence"/>
</dbReference>
<evidence type="ECO:0000256" key="5">
    <source>
        <dbReference type="ARBA" id="ARBA00023163"/>
    </source>
</evidence>
<reference evidence="9 10" key="1">
    <citation type="journal article" date="2018" name="IMA Fungus">
        <title>IMA Genome-F 9: Draft genome sequence of Annulohypoxylon stygium, Aspergillus mulundensis, Berkeleyomyces basicola (syn. Thielaviopsis basicola), Ceratocystis smalleyi, two Cercospora beticola strains, Coleophoma cylindrospora, Fusarium fracticaudum, Phialophora cf. hyalina, and Morchella septimelata.</title>
        <authorList>
            <person name="Wingfield B.D."/>
            <person name="Bills G.F."/>
            <person name="Dong Y."/>
            <person name="Huang W."/>
            <person name="Nel W.J."/>
            <person name="Swalarsk-Parry B.S."/>
            <person name="Vaghefi N."/>
            <person name="Wilken P.M."/>
            <person name="An Z."/>
            <person name="de Beer Z.W."/>
            <person name="De Vos L."/>
            <person name="Chen L."/>
            <person name="Duong T.A."/>
            <person name="Gao Y."/>
            <person name="Hammerbacher A."/>
            <person name="Kikkert J.R."/>
            <person name="Li Y."/>
            <person name="Li H."/>
            <person name="Li K."/>
            <person name="Li Q."/>
            <person name="Liu X."/>
            <person name="Ma X."/>
            <person name="Naidoo K."/>
            <person name="Pethybridge S.J."/>
            <person name="Sun J."/>
            <person name="Steenkamp E.T."/>
            <person name="van der Nest M.A."/>
            <person name="van Wyk S."/>
            <person name="Wingfield M.J."/>
            <person name="Xiong C."/>
            <person name="Yue Q."/>
            <person name="Zhang X."/>
        </authorList>
    </citation>
    <scope>NUCLEOTIDE SEQUENCE [LARGE SCALE GENOMIC DNA]</scope>
    <source>
        <strain evidence="9 10">DSM 5745</strain>
    </source>
</reference>
<dbReference type="PANTHER" id="PTHR47338:SF5">
    <property type="entry name" value="ZN(II)2CYS6 TRANSCRIPTION FACTOR (EUROFUNG)"/>
    <property type="match status" value="1"/>
</dbReference>
<evidence type="ECO:0000313" key="9">
    <source>
        <dbReference type="EMBL" id="RDW93504.1"/>
    </source>
</evidence>
<dbReference type="GeneID" id="38111196"/>
<feature type="domain" description="Zn(2)-C6 fungal-type" evidence="8">
    <location>
        <begin position="12"/>
        <end position="42"/>
    </location>
</feature>
<dbReference type="CDD" id="cd00067">
    <property type="entry name" value="GAL4"/>
    <property type="match status" value="1"/>
</dbReference>
<keyword evidence="4" id="KW-0238">DNA-binding</keyword>
<dbReference type="SMART" id="SM00066">
    <property type="entry name" value="GAL4"/>
    <property type="match status" value="1"/>
</dbReference>
<dbReference type="OrthoDB" id="10261408at2759"/>